<dbReference type="NCBIfam" id="TIGR01437">
    <property type="entry name" value="selA_rel"/>
    <property type="match status" value="1"/>
</dbReference>
<dbReference type="Gene3D" id="3.40.640.10">
    <property type="entry name" value="Type I PLP-dependent aspartate aminotransferase-like (Major domain)"/>
    <property type="match status" value="1"/>
</dbReference>
<dbReference type="AlphaFoldDB" id="A0A4R4ELA0"/>
<dbReference type="InterPro" id="IPR006337">
    <property type="entry name" value="DgaE-like"/>
</dbReference>
<evidence type="ECO:0000256" key="1">
    <source>
        <dbReference type="ARBA" id="ARBA00001933"/>
    </source>
</evidence>
<accession>A0A4R4ELA0</accession>
<name>A0A4R4ELA0_9BACL</name>
<comment type="caution">
    <text evidence="5">The sequence shown here is derived from an EMBL/GenBank/DDBJ whole genome shotgun (WGS) entry which is preliminary data.</text>
</comment>
<dbReference type="InterPro" id="IPR015424">
    <property type="entry name" value="PyrdxlP-dep_Trfase"/>
</dbReference>
<evidence type="ECO:0000256" key="3">
    <source>
        <dbReference type="ARBA" id="ARBA00044507"/>
    </source>
</evidence>
<comment type="cofactor">
    <cofactor evidence="1 4">
        <name>pyridoxal 5'-phosphate</name>
        <dbReference type="ChEBI" id="CHEBI:597326"/>
    </cofactor>
</comment>
<dbReference type="EMBL" id="SKFG01000001">
    <property type="protein sequence ID" value="TCZ81024.1"/>
    <property type="molecule type" value="Genomic_DNA"/>
</dbReference>
<dbReference type="PANTHER" id="PTHR32328:SF0">
    <property type="entry name" value="L-SERYL-TRNA(SEC) SELENIUM TRANSFERASE"/>
    <property type="match status" value="1"/>
</dbReference>
<dbReference type="SUPFAM" id="SSF53383">
    <property type="entry name" value="PLP-dependent transferases"/>
    <property type="match status" value="1"/>
</dbReference>
<dbReference type="InterPro" id="IPR015421">
    <property type="entry name" value="PyrdxlP-dep_Trfase_major"/>
</dbReference>
<evidence type="ECO:0000256" key="2">
    <source>
        <dbReference type="ARBA" id="ARBA00022898"/>
    </source>
</evidence>
<dbReference type="OrthoDB" id="9787096at2"/>
<keyword evidence="5" id="KW-0456">Lyase</keyword>
<dbReference type="Pfam" id="PF03841">
    <property type="entry name" value="SelA"/>
    <property type="match status" value="1"/>
</dbReference>
<dbReference type="RefSeq" id="WP_132415906.1">
    <property type="nucleotide sequence ID" value="NZ_SKFG01000001.1"/>
</dbReference>
<comment type="similarity">
    <text evidence="3">Belongs to the SelA family.</text>
</comment>
<evidence type="ECO:0000313" key="6">
    <source>
        <dbReference type="Proteomes" id="UP000295418"/>
    </source>
</evidence>
<evidence type="ECO:0000313" key="5">
    <source>
        <dbReference type="EMBL" id="TCZ81024.1"/>
    </source>
</evidence>
<organism evidence="5 6">
    <name type="scientific">Paenibacillus albiflavus</name>
    <dbReference type="NCBI Taxonomy" id="2545760"/>
    <lineage>
        <taxon>Bacteria</taxon>
        <taxon>Bacillati</taxon>
        <taxon>Bacillota</taxon>
        <taxon>Bacilli</taxon>
        <taxon>Bacillales</taxon>
        <taxon>Paenibacillaceae</taxon>
        <taxon>Paenibacillus</taxon>
    </lineage>
</organism>
<dbReference type="PANTHER" id="PTHR32328">
    <property type="entry name" value="L-SERYL-TRNA(SEC) SELENIUM TRANSFERASE"/>
    <property type="match status" value="1"/>
</dbReference>
<keyword evidence="2 4" id="KW-0663">Pyridoxal phosphate</keyword>
<reference evidence="5 6" key="1">
    <citation type="submission" date="2019-03" db="EMBL/GenBank/DDBJ databases">
        <authorList>
            <person name="Kim M.K.M."/>
        </authorList>
    </citation>
    <scope>NUCLEOTIDE SEQUENCE [LARGE SCALE GENOMIC DNA]</scope>
    <source>
        <strain evidence="5 6">18JY21-1</strain>
    </source>
</reference>
<dbReference type="GO" id="GO:0016829">
    <property type="term" value="F:lyase activity"/>
    <property type="evidence" value="ECO:0007669"/>
    <property type="project" value="UniProtKB-KW"/>
</dbReference>
<keyword evidence="6" id="KW-1185">Reference proteome</keyword>
<dbReference type="GO" id="GO:0004125">
    <property type="term" value="F:L-seryl-tRNA(Sec) selenium transferase activity"/>
    <property type="evidence" value="ECO:0007669"/>
    <property type="project" value="TreeGrafter"/>
</dbReference>
<dbReference type="InterPro" id="IPR018319">
    <property type="entry name" value="SelA-like"/>
</dbReference>
<dbReference type="Proteomes" id="UP000295418">
    <property type="component" value="Unassembled WGS sequence"/>
</dbReference>
<protein>
    <submittedName>
        <fullName evidence="5">DgaE family pyridoxal phosphate-dependent ammonia lyase</fullName>
    </submittedName>
</protein>
<proteinExistence type="inferred from homology"/>
<evidence type="ECO:0000256" key="4">
    <source>
        <dbReference type="PIRSR" id="PIRSR618319-50"/>
    </source>
</evidence>
<feature type="modified residue" description="N6-(pyridoxal phosphate)lysine" evidence="4">
    <location>
        <position position="211"/>
    </location>
</feature>
<sequence length="368" mass="38708">MSIFEQYGCRKVINASGKMTALGASAVAPVVGDALSAAAKDYVDVSELLVAAGKVIASVTGAEDGCPTTGAAAGTAIAVASVIAGTNLSLIESIPHTNGVPNEIIIQKGHAIHFGASITQMISIGGGKVVEVGQANHVEKAHIAEAVCENTAALFYVKSHHAVQKGMQSIQTMIAIAKEKGIPLIIDAAAEEDLRKYIAMGADLVVYSGGKAIEGPTSGMICGRASLIEACRAQYHGVGRPMKIGKEGIIGFLTALQRYDERPDESEQQLERMKWLIEQLKDTPGVSGTILQDEAGRAIYRAQLAIDSKVTGKTAYDVIKELEAGNPAVYTRNHYANLGLINIDPRPLLAGQEEIIVARIKQVLAKGN</sequence>
<gene>
    <name evidence="5" type="ORF">E0485_01710</name>
</gene>